<evidence type="ECO:0000256" key="4">
    <source>
        <dbReference type="ARBA" id="ARBA00022692"/>
    </source>
</evidence>
<dbReference type="InterPro" id="IPR045874">
    <property type="entry name" value="LRK10/LRL21-25-like"/>
</dbReference>
<dbReference type="Pfam" id="PF00069">
    <property type="entry name" value="Pkinase"/>
    <property type="match status" value="1"/>
</dbReference>
<comment type="caution">
    <text evidence="15">The sequence shown here is derived from an EMBL/GenBank/DDBJ whole genome shotgun (WGS) entry which is preliminary data.</text>
</comment>
<evidence type="ECO:0000313" key="15">
    <source>
        <dbReference type="EMBL" id="MCH81042.1"/>
    </source>
</evidence>
<dbReference type="AlphaFoldDB" id="A0A392M134"/>
<dbReference type="FunFam" id="3.30.200.20:FF:000178">
    <property type="entry name" value="serine/threonine-protein kinase PBS1-like"/>
    <property type="match status" value="1"/>
</dbReference>
<dbReference type="InterPro" id="IPR011009">
    <property type="entry name" value="Kinase-like_dom_sf"/>
</dbReference>
<dbReference type="EMBL" id="LXQA010001805">
    <property type="protein sequence ID" value="MCH81042.1"/>
    <property type="molecule type" value="Genomic_DNA"/>
</dbReference>
<organism evidence="15 16">
    <name type="scientific">Trifolium medium</name>
    <dbReference type="NCBI Taxonomy" id="97028"/>
    <lineage>
        <taxon>Eukaryota</taxon>
        <taxon>Viridiplantae</taxon>
        <taxon>Streptophyta</taxon>
        <taxon>Embryophyta</taxon>
        <taxon>Tracheophyta</taxon>
        <taxon>Spermatophyta</taxon>
        <taxon>Magnoliopsida</taxon>
        <taxon>eudicotyledons</taxon>
        <taxon>Gunneridae</taxon>
        <taxon>Pentapetalae</taxon>
        <taxon>rosids</taxon>
        <taxon>fabids</taxon>
        <taxon>Fabales</taxon>
        <taxon>Fabaceae</taxon>
        <taxon>Papilionoideae</taxon>
        <taxon>50 kb inversion clade</taxon>
        <taxon>NPAAA clade</taxon>
        <taxon>Hologalegina</taxon>
        <taxon>IRL clade</taxon>
        <taxon>Trifolieae</taxon>
        <taxon>Trifolium</taxon>
    </lineage>
</organism>
<evidence type="ECO:0000256" key="7">
    <source>
        <dbReference type="ARBA" id="ARBA00022777"/>
    </source>
</evidence>
<keyword evidence="11" id="KW-0325">Glycoprotein</keyword>
<keyword evidence="2" id="KW-0723">Serine/threonine-protein kinase</keyword>
<dbReference type="PROSITE" id="PS50011">
    <property type="entry name" value="PROTEIN_KINASE_DOM"/>
    <property type="match status" value="1"/>
</dbReference>
<reference evidence="15 16" key="1">
    <citation type="journal article" date="2018" name="Front. Plant Sci.">
        <title>Red Clover (Trifolium pratense) and Zigzag Clover (T. medium) - A Picture of Genomic Similarities and Differences.</title>
        <authorList>
            <person name="Dluhosova J."/>
            <person name="Istvanek J."/>
            <person name="Nedelnik J."/>
            <person name="Repkova J."/>
        </authorList>
    </citation>
    <scope>NUCLEOTIDE SEQUENCE [LARGE SCALE GENOMIC DNA]</scope>
    <source>
        <strain evidence="16">cv. 10/8</strain>
        <tissue evidence="15">Leaf</tissue>
    </source>
</reference>
<evidence type="ECO:0000256" key="12">
    <source>
        <dbReference type="PROSITE-ProRule" id="PRU10141"/>
    </source>
</evidence>
<dbReference type="SUPFAM" id="SSF56112">
    <property type="entry name" value="Protein kinase-like (PK-like)"/>
    <property type="match status" value="1"/>
</dbReference>
<dbReference type="Proteomes" id="UP000265520">
    <property type="component" value="Unassembled WGS sequence"/>
</dbReference>
<name>A0A392M134_9FABA</name>
<sequence length="458" mass="51471">MTTCSIYASNSDESVVELDLESCTKIFEVSRNFSAMDLRSNQLSLSWPIPNCTVCTAKGKKCRWNNNATKGADTECFVCKRKTIQIPKSVILATAGSIILGLVTIAFIKIYLHFREKEEDRVRMDKFLEDYRAQKPARFSYADIKRITGGFKEKLGEGAHGTVFKGKLSSEILVAVKILNNTQGEGKEFITEVEIMGKIHHINVVRLLGFCADGIHRALVYNLFQNGSLQSFIFPPDNKDHFMGWVKLQQIALGIAKGIEYLHEGCNHPILHFDINPHNVLLDDTFIPKISDFGLAKICSKNLSVVSMTAARGTLGYMAPEVLSRNFGNVSLKSDIYSYGMLLLEIVGGRKNVDSSSTENFNVLYPEWIHNLLEGDIHIHIEDEGDVKIAKKLAIVGLWCIQWQPMNRPSIKTIIQMLETEYYNQLTIPPNPFHSTTSITTSEGSLARQPFQMEVIQE</sequence>
<evidence type="ECO:0000256" key="5">
    <source>
        <dbReference type="ARBA" id="ARBA00022729"/>
    </source>
</evidence>
<evidence type="ECO:0000256" key="11">
    <source>
        <dbReference type="ARBA" id="ARBA00023180"/>
    </source>
</evidence>
<evidence type="ECO:0000256" key="13">
    <source>
        <dbReference type="SAM" id="Phobius"/>
    </source>
</evidence>
<dbReference type="GO" id="GO:0016020">
    <property type="term" value="C:membrane"/>
    <property type="evidence" value="ECO:0007669"/>
    <property type="project" value="UniProtKB-SubCell"/>
</dbReference>
<feature type="binding site" evidence="12">
    <location>
        <position position="177"/>
    </location>
    <ligand>
        <name>ATP</name>
        <dbReference type="ChEBI" id="CHEBI:30616"/>
    </ligand>
</feature>
<dbReference type="FunFam" id="1.10.510.10:FF:000590">
    <property type="entry name" value="PR5-like receptor kinase"/>
    <property type="match status" value="1"/>
</dbReference>
<proteinExistence type="predicted"/>
<evidence type="ECO:0000256" key="1">
    <source>
        <dbReference type="ARBA" id="ARBA00004479"/>
    </source>
</evidence>
<evidence type="ECO:0000256" key="2">
    <source>
        <dbReference type="ARBA" id="ARBA00022527"/>
    </source>
</evidence>
<evidence type="ECO:0000313" key="16">
    <source>
        <dbReference type="Proteomes" id="UP000265520"/>
    </source>
</evidence>
<keyword evidence="7 15" id="KW-0418">Kinase</keyword>
<dbReference type="PROSITE" id="PS00107">
    <property type="entry name" value="PROTEIN_KINASE_ATP"/>
    <property type="match status" value="1"/>
</dbReference>
<evidence type="ECO:0000256" key="3">
    <source>
        <dbReference type="ARBA" id="ARBA00022679"/>
    </source>
</evidence>
<keyword evidence="4 13" id="KW-0812">Transmembrane</keyword>
<keyword evidence="6 12" id="KW-0547">Nucleotide-binding</keyword>
<evidence type="ECO:0000256" key="10">
    <source>
        <dbReference type="ARBA" id="ARBA00023136"/>
    </source>
</evidence>
<dbReference type="GO" id="GO:0005524">
    <property type="term" value="F:ATP binding"/>
    <property type="evidence" value="ECO:0007669"/>
    <property type="project" value="UniProtKB-UniRule"/>
</dbReference>
<keyword evidence="15" id="KW-0675">Receptor</keyword>
<keyword evidence="16" id="KW-1185">Reference proteome</keyword>
<feature type="transmembrane region" description="Helical" evidence="13">
    <location>
        <begin position="90"/>
        <end position="112"/>
    </location>
</feature>
<gene>
    <name evidence="15" type="ORF">A2U01_0001820</name>
</gene>
<dbReference type="InterPro" id="IPR017441">
    <property type="entry name" value="Protein_kinase_ATP_BS"/>
</dbReference>
<evidence type="ECO:0000259" key="14">
    <source>
        <dbReference type="PROSITE" id="PS50011"/>
    </source>
</evidence>
<keyword evidence="5" id="KW-0732">Signal</keyword>
<feature type="domain" description="Protein kinase" evidence="14">
    <location>
        <begin position="149"/>
        <end position="423"/>
    </location>
</feature>
<keyword evidence="9 13" id="KW-1133">Transmembrane helix</keyword>
<evidence type="ECO:0000256" key="9">
    <source>
        <dbReference type="ARBA" id="ARBA00022989"/>
    </source>
</evidence>
<keyword evidence="3" id="KW-0808">Transferase</keyword>
<dbReference type="InterPro" id="IPR000719">
    <property type="entry name" value="Prot_kinase_dom"/>
</dbReference>
<keyword evidence="10 13" id="KW-0472">Membrane</keyword>
<keyword evidence="8 12" id="KW-0067">ATP-binding</keyword>
<dbReference type="PANTHER" id="PTHR27009">
    <property type="entry name" value="RUST RESISTANCE KINASE LR10-RELATED"/>
    <property type="match status" value="1"/>
</dbReference>
<protein>
    <submittedName>
        <fullName evidence="15">Receptor-like kinase</fullName>
    </submittedName>
</protein>
<dbReference type="GO" id="GO:0004674">
    <property type="term" value="F:protein serine/threonine kinase activity"/>
    <property type="evidence" value="ECO:0007669"/>
    <property type="project" value="UniProtKB-KW"/>
</dbReference>
<evidence type="ECO:0000256" key="6">
    <source>
        <dbReference type="ARBA" id="ARBA00022741"/>
    </source>
</evidence>
<dbReference type="Gene3D" id="3.30.200.20">
    <property type="entry name" value="Phosphorylase Kinase, domain 1"/>
    <property type="match status" value="1"/>
</dbReference>
<evidence type="ECO:0000256" key="8">
    <source>
        <dbReference type="ARBA" id="ARBA00022840"/>
    </source>
</evidence>
<comment type="subcellular location">
    <subcellularLocation>
        <location evidence="1">Membrane</location>
        <topology evidence="1">Single-pass type I membrane protein</topology>
    </subcellularLocation>
</comment>
<accession>A0A392M134</accession>
<dbReference type="Gene3D" id="1.10.510.10">
    <property type="entry name" value="Transferase(Phosphotransferase) domain 1"/>
    <property type="match status" value="1"/>
</dbReference>